<name>A0AAE0BRY8_9CHLO</name>
<sequence>MDDLKDIPRLPFTGAIIDGNYALDKEKTPDAMTKETVQNYCSGRAERFFWHKANVHMNPNKTVRFNDLECGVLGYHVKSDAAGETFKKPQWMYNFEVDKASHAERYSRASLMRGFPVVHQMFKRDGKVVKCTGRHGQLRAMPQGYAPGLCPKAHAPWVCPEAYAPRRMPQGVCPKAYAPRRMPHGWMTTAINWILDGCCGVGSTSTAALRCGLNAIGFDEDQYMVSSAQQRLTNFDDDPDEKAETKPKEKKKSRKGKEAATVEQQFQRQFRDCEVVTVDILPKWQATCTEDILHWNYKLYPRHHFDVIWASPPCKEYSKCTHTTLCPARATLGKHENASQEGISAANTRGMGSAQAVYAIPRALLHHLFCELKLGERMKEENALAVMDLISTLTARTDESEIQDTEAS</sequence>
<protein>
    <recommendedName>
        <fullName evidence="4">Methyltransferase</fullName>
    </recommendedName>
</protein>
<feature type="region of interest" description="Disordered" evidence="1">
    <location>
        <begin position="232"/>
        <end position="261"/>
    </location>
</feature>
<dbReference type="SUPFAM" id="SSF53335">
    <property type="entry name" value="S-adenosyl-L-methionine-dependent methyltransferases"/>
    <property type="match status" value="1"/>
</dbReference>
<reference evidence="2 3" key="1">
    <citation type="journal article" date="2015" name="Genome Biol. Evol.">
        <title>Comparative Genomics of a Bacterivorous Green Alga Reveals Evolutionary Causalities and Consequences of Phago-Mixotrophic Mode of Nutrition.</title>
        <authorList>
            <person name="Burns J.A."/>
            <person name="Paasch A."/>
            <person name="Narechania A."/>
            <person name="Kim E."/>
        </authorList>
    </citation>
    <scope>NUCLEOTIDE SEQUENCE [LARGE SCALE GENOMIC DNA]</scope>
    <source>
        <strain evidence="2 3">PLY_AMNH</strain>
    </source>
</reference>
<gene>
    <name evidence="2" type="ORF">CYMTET_49217</name>
</gene>
<keyword evidence="3" id="KW-1185">Reference proteome</keyword>
<evidence type="ECO:0000313" key="3">
    <source>
        <dbReference type="Proteomes" id="UP001190700"/>
    </source>
</evidence>
<evidence type="ECO:0000313" key="2">
    <source>
        <dbReference type="EMBL" id="KAK3240990.1"/>
    </source>
</evidence>
<evidence type="ECO:0000256" key="1">
    <source>
        <dbReference type="SAM" id="MobiDB-lite"/>
    </source>
</evidence>
<accession>A0AAE0BRY8</accession>
<evidence type="ECO:0008006" key="4">
    <source>
        <dbReference type="Google" id="ProtNLM"/>
    </source>
</evidence>
<organism evidence="2 3">
    <name type="scientific">Cymbomonas tetramitiformis</name>
    <dbReference type="NCBI Taxonomy" id="36881"/>
    <lineage>
        <taxon>Eukaryota</taxon>
        <taxon>Viridiplantae</taxon>
        <taxon>Chlorophyta</taxon>
        <taxon>Pyramimonadophyceae</taxon>
        <taxon>Pyramimonadales</taxon>
        <taxon>Pyramimonadaceae</taxon>
        <taxon>Cymbomonas</taxon>
    </lineage>
</organism>
<dbReference type="EMBL" id="LGRX02033502">
    <property type="protein sequence ID" value="KAK3240990.1"/>
    <property type="molecule type" value="Genomic_DNA"/>
</dbReference>
<dbReference type="AlphaFoldDB" id="A0AAE0BRY8"/>
<proteinExistence type="predicted"/>
<dbReference type="Proteomes" id="UP001190700">
    <property type="component" value="Unassembled WGS sequence"/>
</dbReference>
<comment type="caution">
    <text evidence="2">The sequence shown here is derived from an EMBL/GenBank/DDBJ whole genome shotgun (WGS) entry which is preliminary data.</text>
</comment>
<dbReference type="Gene3D" id="3.40.50.150">
    <property type="entry name" value="Vaccinia Virus protein VP39"/>
    <property type="match status" value="1"/>
</dbReference>
<dbReference type="InterPro" id="IPR029063">
    <property type="entry name" value="SAM-dependent_MTases_sf"/>
</dbReference>